<dbReference type="FunFam" id="1.20.80.10:FF:000001">
    <property type="entry name" value="Erythrocyte membrane protein band 4.1"/>
    <property type="match status" value="1"/>
</dbReference>
<keyword evidence="6" id="KW-1185">Reference proteome</keyword>
<organism evidence="5 6">
    <name type="scientific">Hemibagrus wyckioides</name>
    <dbReference type="NCBI Taxonomy" id="337641"/>
    <lineage>
        <taxon>Eukaryota</taxon>
        <taxon>Metazoa</taxon>
        <taxon>Chordata</taxon>
        <taxon>Craniata</taxon>
        <taxon>Vertebrata</taxon>
        <taxon>Euteleostomi</taxon>
        <taxon>Actinopterygii</taxon>
        <taxon>Neopterygii</taxon>
        <taxon>Teleostei</taxon>
        <taxon>Ostariophysi</taxon>
        <taxon>Siluriformes</taxon>
        <taxon>Bagridae</taxon>
        <taxon>Hemibagrus</taxon>
    </lineage>
</organism>
<dbReference type="InterPro" id="IPR007477">
    <property type="entry name" value="SAB_dom"/>
</dbReference>
<dbReference type="SMART" id="SM01196">
    <property type="entry name" value="FERM_C"/>
    <property type="match status" value="1"/>
</dbReference>
<dbReference type="InterPro" id="IPR011993">
    <property type="entry name" value="PH-like_dom_sf"/>
</dbReference>
<dbReference type="SUPFAM" id="SSF50729">
    <property type="entry name" value="PH domain-like"/>
    <property type="match status" value="1"/>
</dbReference>
<evidence type="ECO:0000259" key="4">
    <source>
        <dbReference type="PROSITE" id="PS50057"/>
    </source>
</evidence>
<keyword evidence="2" id="KW-0175">Coiled coil</keyword>
<feature type="compositionally biased region" description="Polar residues" evidence="3">
    <location>
        <begin position="1398"/>
        <end position="1408"/>
    </location>
</feature>
<dbReference type="GO" id="GO:0005856">
    <property type="term" value="C:cytoskeleton"/>
    <property type="evidence" value="ECO:0007669"/>
    <property type="project" value="InterPro"/>
</dbReference>
<evidence type="ECO:0000256" key="1">
    <source>
        <dbReference type="ARBA" id="ARBA00023203"/>
    </source>
</evidence>
<dbReference type="Gene3D" id="1.20.80.10">
    <property type="match status" value="1"/>
</dbReference>
<dbReference type="FunFam" id="2.30.29.30:FF:000002">
    <property type="entry name" value="Band 4.1-like protein 5 isoform 1"/>
    <property type="match status" value="1"/>
</dbReference>
<sequence>MLVEKFSSAGRVPSIELCRDWKTSSTLDYAYIKLTVTQTLQKTGEHCSLSRRVKMATFPCRVILLDGSIIERDLEKKAVGQVLFDKVCEYLVLIERDYFGLAAWDSSNNKVWLELSKKVYKQIISHDATFTFSVKFYPPDPSQLAEDITRYLLCLQLRTDILTSRLPCPSDMLAVLGSYTIQSELGDYNPELHGKEIFSNIPLAPNQTPELEEEVAELHRKLKSMSPAEADQLFLQNVKTLHMYGVHLYPAKDASGGDMMLGVCADGLVVYEYEENTQVLCFSWPTVLKMSYNRSNFQARIFHSEDAFENTIKFSLPSFRACKSLWKNAVEHHAFFRNLKDPDKAPKRLLHVGSRFRFDGLTHAESLEASSNIKRAAPRFARSAIKRKAKESRLVALKRPNRTEFVDWFELLGSDATWPTYSSDKYQVAAGETLVYKEREEVDGLDNEWFQLLGGRSLPTQHSFSSLSSDTDILESAKFQLWKLQADDWFVLLEPPTYHPNFWHWKTRQLSLQSSQAEEQTEELESFEKYSEKGIEIVRIREKEVEAVTEQHEELEMERNLISPDTVGEYLEFEAGDSEQILKVMREKIEEVDGEELQTVVMYEQRRQVVESYTEQEAFAEQSIRGMEVVDAVHELMIKRGEVVSEENIEELEEQFLEVERIEQTQQGIESLKLKLQEVEMLERQLQQMQQAGRQRGENDDWYILLEHKLITSTAPVRLLGVKTSEQKLLQNLERGDRGDRYLLLDRKPLVATSANAGPTIGTAEQKAEIRQWIEGKLERAHTLTPVLMKDDWYILLDLPPRPTQTREPALPPSEIDVQSSWVNVIEEHKNLDEETKWTEERAIHVRETQLTLPVQREEQPEKQLDDDWFIQLDVPPKEAVHTIAVDVHKETREEEEELVHKEVKTITFEEDRREMLETSHEVIEMKPIPFEKRDVPSGPTMDTAEQKAEIRQWIEEKLQRAHTLTPVQMKDDWYILLELPPQPTQTREPALLPSEIDVQSSWVNVVEEHKILDEETKWREERAKALPIHRQEQPKKELDDDWFIQLDVPHKKAEIDVQSSWVNVVEEHKMLDDETKWREEKAKTLPIHRQEQPEKQLDDDWFIQLNVPHKEAVHTIAVDVHKNTREEEEELVQKQVKTITFEEERREMLETSHEAIEMKPIPFKKREVSSEIRQWIEEKLQRANTLTPVLMKDDWYILLDLPPRPTQTREPALPPSDVPGLRSQQTVTIKEKEVTFDKKPVIIKEKQEIEKKIPGRVYKDEDDWFVLFSPEQIKKKVIATAGVSDTWILEEKRLREVQKGRLREDMKRSHVVEDRRLHPYVPGPKADERHREVIDDWFILLESVSKISVSKNKRAEEDQRRKEELFKKQALAEDRRKVAGIKHPSVPVIPLTPADQPMTSTPTAQSVRITRPSYQEESLKRLDLTQEITQDIKQESKVESETIIKRKRIEKRIEGESIYIRHSILMLEDSDVTQEIVLKHHASVSELKRIFMEDMPVYGPTEWDRRLSSYTPAIYPKLSSGELLNGIDIMGADGLSAM</sequence>
<evidence type="ECO:0000256" key="2">
    <source>
        <dbReference type="SAM" id="Coils"/>
    </source>
</evidence>
<reference evidence="5 6" key="1">
    <citation type="submission" date="2021-06" db="EMBL/GenBank/DDBJ databases">
        <title>Chromosome-level genome assembly of the red-tail catfish (Hemibagrus wyckioides).</title>
        <authorList>
            <person name="Shao F."/>
        </authorList>
    </citation>
    <scope>NUCLEOTIDE SEQUENCE [LARGE SCALE GENOMIC DNA]</scope>
    <source>
        <strain evidence="5">EC202008001</strain>
        <tissue evidence="5">Blood</tissue>
    </source>
</reference>
<dbReference type="Proteomes" id="UP000824219">
    <property type="component" value="Linkage Group LG23"/>
</dbReference>
<dbReference type="CDD" id="cd14473">
    <property type="entry name" value="FERM_B-lobe"/>
    <property type="match status" value="1"/>
</dbReference>
<comment type="caution">
    <text evidence="5">The sequence shown here is derived from an EMBL/GenBank/DDBJ whole genome shotgun (WGS) entry which is preliminary data.</text>
</comment>
<evidence type="ECO:0000313" key="5">
    <source>
        <dbReference type="EMBL" id="KAG7317824.1"/>
    </source>
</evidence>
<dbReference type="InterPro" id="IPR018980">
    <property type="entry name" value="FERM_PH-like_C"/>
</dbReference>
<dbReference type="SMART" id="SM00295">
    <property type="entry name" value="B41"/>
    <property type="match status" value="1"/>
</dbReference>
<dbReference type="GO" id="GO:0030866">
    <property type="term" value="P:cortical actin cytoskeleton organization"/>
    <property type="evidence" value="ECO:0007669"/>
    <property type="project" value="InterPro"/>
</dbReference>
<dbReference type="Gene3D" id="3.10.20.90">
    <property type="entry name" value="Phosphatidylinositol 3-kinase Catalytic Subunit, Chain A, domain 1"/>
    <property type="match status" value="1"/>
</dbReference>
<dbReference type="InterPro" id="IPR035963">
    <property type="entry name" value="FERM_2"/>
</dbReference>
<evidence type="ECO:0000313" key="6">
    <source>
        <dbReference type="Proteomes" id="UP000824219"/>
    </source>
</evidence>
<dbReference type="InterPro" id="IPR014847">
    <property type="entry name" value="FA"/>
</dbReference>
<name>A0A9D3SG76_9TELE</name>
<dbReference type="GO" id="GO:0005886">
    <property type="term" value="C:plasma membrane"/>
    <property type="evidence" value="ECO:0007669"/>
    <property type="project" value="TreeGrafter"/>
</dbReference>
<dbReference type="PROSITE" id="PS50057">
    <property type="entry name" value="FERM_3"/>
    <property type="match status" value="1"/>
</dbReference>
<dbReference type="InterPro" id="IPR018979">
    <property type="entry name" value="FERM_N"/>
</dbReference>
<dbReference type="EMBL" id="JAHKSW010000023">
    <property type="protein sequence ID" value="KAG7317824.1"/>
    <property type="molecule type" value="Genomic_DNA"/>
</dbReference>
<dbReference type="Pfam" id="PF09379">
    <property type="entry name" value="FERM_N"/>
    <property type="match status" value="1"/>
</dbReference>
<dbReference type="GO" id="GO:0031032">
    <property type="term" value="P:actomyosin structure organization"/>
    <property type="evidence" value="ECO:0007669"/>
    <property type="project" value="TreeGrafter"/>
</dbReference>
<dbReference type="InterPro" id="IPR000299">
    <property type="entry name" value="FERM_domain"/>
</dbReference>
<dbReference type="SUPFAM" id="SSF47031">
    <property type="entry name" value="Second domain of FERM"/>
    <property type="match status" value="1"/>
</dbReference>
<dbReference type="PANTHER" id="PTHR23280">
    <property type="entry name" value="4.1 G PROTEIN"/>
    <property type="match status" value="1"/>
</dbReference>
<dbReference type="OrthoDB" id="6589456at2759"/>
<feature type="region of interest" description="Disordered" evidence="3">
    <location>
        <begin position="1387"/>
        <end position="1408"/>
    </location>
</feature>
<dbReference type="Pfam" id="PF00373">
    <property type="entry name" value="FERM_M"/>
    <property type="match status" value="1"/>
</dbReference>
<feature type="coiled-coil region" evidence="2">
    <location>
        <begin position="662"/>
        <end position="692"/>
    </location>
</feature>
<dbReference type="InterPro" id="IPR014352">
    <property type="entry name" value="FERM/acyl-CoA-bd_prot_sf"/>
</dbReference>
<dbReference type="InterPro" id="IPR029071">
    <property type="entry name" value="Ubiquitin-like_domsf"/>
</dbReference>
<dbReference type="Gene3D" id="2.30.29.30">
    <property type="entry name" value="Pleckstrin-homology domain (PH domain)/Phosphotyrosine-binding domain (PTB)"/>
    <property type="match status" value="1"/>
</dbReference>
<dbReference type="Pfam" id="PF04382">
    <property type="entry name" value="SAB"/>
    <property type="match status" value="1"/>
</dbReference>
<proteinExistence type="predicted"/>
<dbReference type="InterPro" id="IPR019748">
    <property type="entry name" value="FERM_central"/>
</dbReference>
<dbReference type="PROSITE" id="PS00661">
    <property type="entry name" value="FERM_2"/>
    <property type="match status" value="1"/>
</dbReference>
<dbReference type="Pfam" id="PF09380">
    <property type="entry name" value="FERM_C"/>
    <property type="match status" value="1"/>
</dbReference>
<dbReference type="InterPro" id="IPR019747">
    <property type="entry name" value="FERM_CS"/>
</dbReference>
<accession>A0A9D3SG76</accession>
<dbReference type="InterPro" id="IPR000798">
    <property type="entry name" value="Ez/rad/moesin-like"/>
</dbReference>
<dbReference type="SUPFAM" id="SSF54236">
    <property type="entry name" value="Ubiquitin-like"/>
    <property type="match status" value="1"/>
</dbReference>
<evidence type="ECO:0000256" key="3">
    <source>
        <dbReference type="SAM" id="MobiDB-lite"/>
    </source>
</evidence>
<gene>
    <name evidence="5" type="ORF">KOW79_018859</name>
</gene>
<dbReference type="PANTHER" id="PTHR23280:SF21">
    <property type="entry name" value="PROTEIN 4.1 HOMOLOG"/>
    <property type="match status" value="1"/>
</dbReference>
<dbReference type="PRINTS" id="PR00661">
    <property type="entry name" value="ERMFAMILY"/>
</dbReference>
<protein>
    <recommendedName>
        <fullName evidence="4">FERM domain-containing protein</fullName>
    </recommendedName>
</protein>
<dbReference type="PROSITE" id="PS00660">
    <property type="entry name" value="FERM_1"/>
    <property type="match status" value="1"/>
</dbReference>
<dbReference type="GO" id="GO:0003779">
    <property type="term" value="F:actin binding"/>
    <property type="evidence" value="ECO:0007669"/>
    <property type="project" value="UniProtKB-KW"/>
</dbReference>
<keyword evidence="1" id="KW-0009">Actin-binding</keyword>
<dbReference type="SMART" id="SM01195">
    <property type="entry name" value="FA"/>
    <property type="match status" value="1"/>
</dbReference>
<feature type="domain" description="FERM" evidence="4">
    <location>
        <begin position="58"/>
        <end position="340"/>
    </location>
</feature>
<dbReference type="PRINTS" id="PR00935">
    <property type="entry name" value="BAND41"/>
</dbReference>
<dbReference type="Pfam" id="PF08736">
    <property type="entry name" value="FA"/>
    <property type="match status" value="1"/>
</dbReference>
<dbReference type="InterPro" id="IPR019749">
    <property type="entry name" value="Band_41_domain"/>
</dbReference>